<name>A0A821HW16_9BILA</name>
<keyword evidence="2" id="KW-1185">Reference proteome</keyword>
<dbReference type="AlphaFoldDB" id="A0A821HW16"/>
<comment type="caution">
    <text evidence="1">The sequence shown here is derived from an EMBL/GenBank/DDBJ whole genome shotgun (WGS) entry which is preliminary data.</text>
</comment>
<protein>
    <submittedName>
        <fullName evidence="1">Uncharacterized protein</fullName>
    </submittedName>
</protein>
<dbReference type="Proteomes" id="UP000663866">
    <property type="component" value="Unassembled WGS sequence"/>
</dbReference>
<evidence type="ECO:0000313" key="1">
    <source>
        <dbReference type="EMBL" id="CAF4691108.1"/>
    </source>
</evidence>
<evidence type="ECO:0000313" key="2">
    <source>
        <dbReference type="Proteomes" id="UP000663866"/>
    </source>
</evidence>
<sequence>EIQAYQIDSEHGVASDPIGADRYRLDLDLEKISFIHHHYMSIEHVLAMRMKQMYQHYTVRKQQRIVQQLSDKVSKFFF</sequence>
<proteinExistence type="predicted"/>
<feature type="non-terminal residue" evidence="1">
    <location>
        <position position="1"/>
    </location>
</feature>
<organism evidence="1 2">
    <name type="scientific">Rotaria magnacalcarata</name>
    <dbReference type="NCBI Taxonomy" id="392030"/>
    <lineage>
        <taxon>Eukaryota</taxon>
        <taxon>Metazoa</taxon>
        <taxon>Spiralia</taxon>
        <taxon>Gnathifera</taxon>
        <taxon>Rotifera</taxon>
        <taxon>Eurotatoria</taxon>
        <taxon>Bdelloidea</taxon>
        <taxon>Philodinida</taxon>
        <taxon>Philodinidae</taxon>
        <taxon>Rotaria</taxon>
    </lineage>
</organism>
<accession>A0A821HW16</accession>
<gene>
    <name evidence="1" type="ORF">OVN521_LOCUS48064</name>
</gene>
<dbReference type="EMBL" id="CAJOBG010098014">
    <property type="protein sequence ID" value="CAF4691108.1"/>
    <property type="molecule type" value="Genomic_DNA"/>
</dbReference>
<reference evidence="1" key="1">
    <citation type="submission" date="2021-02" db="EMBL/GenBank/DDBJ databases">
        <authorList>
            <person name="Nowell W R."/>
        </authorList>
    </citation>
    <scope>NUCLEOTIDE SEQUENCE</scope>
</reference>